<dbReference type="AlphaFoldDB" id="E2BKJ9"/>
<gene>
    <name evidence="2" type="ORF">EAI_16388</name>
</gene>
<dbReference type="InterPro" id="IPR041426">
    <property type="entry name" value="Mos1_HTH"/>
</dbReference>
<organism evidence="3">
    <name type="scientific">Harpegnathos saltator</name>
    <name type="common">Jerdon's jumping ant</name>
    <dbReference type="NCBI Taxonomy" id="610380"/>
    <lineage>
        <taxon>Eukaryota</taxon>
        <taxon>Metazoa</taxon>
        <taxon>Ecdysozoa</taxon>
        <taxon>Arthropoda</taxon>
        <taxon>Hexapoda</taxon>
        <taxon>Insecta</taxon>
        <taxon>Pterygota</taxon>
        <taxon>Neoptera</taxon>
        <taxon>Endopterygota</taxon>
        <taxon>Hymenoptera</taxon>
        <taxon>Apocrita</taxon>
        <taxon>Aculeata</taxon>
        <taxon>Formicoidea</taxon>
        <taxon>Formicidae</taxon>
        <taxon>Ponerinae</taxon>
        <taxon>Ponerini</taxon>
        <taxon>Harpegnathos</taxon>
    </lineage>
</organism>
<protein>
    <recommendedName>
        <fullName evidence="1">Mos1 transposase HTH domain-containing protein</fullName>
    </recommendedName>
</protein>
<feature type="non-terminal residue" evidence="2">
    <location>
        <position position="53"/>
    </location>
</feature>
<dbReference type="Pfam" id="PF17906">
    <property type="entry name" value="HTH_48"/>
    <property type="match status" value="1"/>
</dbReference>
<proteinExistence type="predicted"/>
<dbReference type="Gene3D" id="1.10.10.1450">
    <property type="match status" value="1"/>
</dbReference>
<evidence type="ECO:0000313" key="2">
    <source>
        <dbReference type="EMBL" id="EFN83786.1"/>
    </source>
</evidence>
<keyword evidence="3" id="KW-1185">Reference proteome</keyword>
<evidence type="ECO:0000313" key="3">
    <source>
        <dbReference type="Proteomes" id="UP000008237"/>
    </source>
</evidence>
<accession>E2BKJ9</accession>
<dbReference type="InParanoid" id="E2BKJ9"/>
<dbReference type="EMBL" id="GL448810">
    <property type="protein sequence ID" value="EFN83786.1"/>
    <property type="molecule type" value="Genomic_DNA"/>
</dbReference>
<reference evidence="2 3" key="1">
    <citation type="journal article" date="2010" name="Science">
        <title>Genomic comparison of the ants Camponotus floridanus and Harpegnathos saltator.</title>
        <authorList>
            <person name="Bonasio R."/>
            <person name="Zhang G."/>
            <person name="Ye C."/>
            <person name="Mutti N.S."/>
            <person name="Fang X."/>
            <person name="Qin N."/>
            <person name="Donahue G."/>
            <person name="Yang P."/>
            <person name="Li Q."/>
            <person name="Li C."/>
            <person name="Zhang P."/>
            <person name="Huang Z."/>
            <person name="Berger S.L."/>
            <person name="Reinberg D."/>
            <person name="Wang J."/>
            <person name="Liebig J."/>
        </authorList>
    </citation>
    <scope>NUCLEOTIDE SEQUENCE [LARGE SCALE GENOMIC DNA]</scope>
    <source>
        <strain evidence="2 3">R22 G/1</strain>
    </source>
</reference>
<feature type="domain" description="Mos1 transposase HTH" evidence="1">
    <location>
        <begin position="1"/>
        <end position="48"/>
    </location>
</feature>
<sequence>HFRHALLLFFNQKKTADEDHRILTETYGDVAPSIKTCEYWFRRFESGDFNVDE</sequence>
<name>E2BKJ9_HARSA</name>
<feature type="non-terminal residue" evidence="2">
    <location>
        <position position="1"/>
    </location>
</feature>
<evidence type="ECO:0000259" key="1">
    <source>
        <dbReference type="Pfam" id="PF17906"/>
    </source>
</evidence>
<dbReference type="Proteomes" id="UP000008237">
    <property type="component" value="Unassembled WGS sequence"/>
</dbReference>